<evidence type="ECO:0000256" key="2">
    <source>
        <dbReference type="SAM" id="MobiDB-lite"/>
    </source>
</evidence>
<dbReference type="Gene3D" id="1.10.443.10">
    <property type="entry name" value="Intergrase catalytic core"/>
    <property type="match status" value="1"/>
</dbReference>
<evidence type="ECO:0000313" key="5">
    <source>
        <dbReference type="EMBL" id="KKH91398.1"/>
    </source>
</evidence>
<dbReference type="EMBL" id="JJOS01000002">
    <property type="protein sequence ID" value="KKG07014.1"/>
    <property type="molecule type" value="Genomic_DNA"/>
</dbReference>
<dbReference type="Pfam" id="PF00589">
    <property type="entry name" value="Phage_integrase"/>
    <property type="match status" value="1"/>
</dbReference>
<dbReference type="PATRIC" id="fig|2209.56.peg.2507"/>
<evidence type="ECO:0000259" key="3">
    <source>
        <dbReference type="PROSITE" id="PS51898"/>
    </source>
</evidence>
<sequence length="495" mass="57773">MAISKKDSKQNISKVNKGKSTQTIKETEEKKKLTHLDITRNDQTIKNWLDDINARPSTRKNFTSSMAMYTEFTGLTPAQLLEEAEKDAGLPVKERKLKRRIVSFRVHLQEQEISEHTVRSRLTAVKSFYSANEILMPKIKFEKPTTLSENDIIPTKEDLQDCLSICDPLEKAVILTGISSGLASNELRSLKLQQFLDGYDKDTGITKLPNMYRKKTKAKFTTFLSPECSKAILEYIEYRNRPTKGQGIVKQQQREKQYTTKNSYLFIVKSVPDTYLETRDEEIRKMGENALFNLYKGISEKARKNTDKGYNFIRSHTMRKYFNNTLISEGCDSFYREYWMGHKLSDTQEAYFRVNVQAQKELYKKYIPYLTIQKELDISASPDFKTAIEERDHYKALAEKYFIDGFEIIYAKQAEAELKLKAFKALSKEDQEKELIKAIRELDFSKIPPIKPNATPEEKSAYEKMVIKEKEYAERMNKMRDATLKQFEEQKKNKE</sequence>
<organism evidence="5 6">
    <name type="scientific">Methanosarcina mazei</name>
    <name type="common">Methanosarcina frisia</name>
    <dbReference type="NCBI Taxonomy" id="2209"/>
    <lineage>
        <taxon>Archaea</taxon>
        <taxon>Methanobacteriati</taxon>
        <taxon>Methanobacteriota</taxon>
        <taxon>Stenosarchaea group</taxon>
        <taxon>Methanomicrobia</taxon>
        <taxon>Methanosarcinales</taxon>
        <taxon>Methanosarcinaceae</taxon>
        <taxon>Methanosarcina</taxon>
    </lineage>
</organism>
<name>A0A0F8RVA7_METMZ</name>
<dbReference type="InterPro" id="IPR013762">
    <property type="entry name" value="Integrase-like_cat_sf"/>
</dbReference>
<feature type="region of interest" description="Disordered" evidence="2">
    <location>
        <begin position="1"/>
        <end position="26"/>
    </location>
</feature>
<dbReference type="GO" id="GO:0006310">
    <property type="term" value="P:DNA recombination"/>
    <property type="evidence" value="ECO:0007669"/>
    <property type="project" value="UniProtKB-KW"/>
</dbReference>
<dbReference type="AlphaFoldDB" id="A0A0F8RVA7"/>
<keyword evidence="7" id="KW-1185">Reference proteome</keyword>
<accession>A0A0F8RVA7</accession>
<evidence type="ECO:0000313" key="7">
    <source>
        <dbReference type="Proteomes" id="UP000034578"/>
    </source>
</evidence>
<dbReference type="RefSeq" id="WP_155400527.1">
    <property type="nucleotide sequence ID" value="NZ_JJOS01000002.1"/>
</dbReference>
<dbReference type="EMBL" id="JJQU01000002">
    <property type="protein sequence ID" value="KKH91398.1"/>
    <property type="molecule type" value="Genomic_DNA"/>
</dbReference>
<feature type="domain" description="Tyr recombinase" evidence="3">
    <location>
        <begin position="149"/>
        <end position="364"/>
    </location>
</feature>
<proteinExistence type="predicted"/>
<dbReference type="InterPro" id="IPR011010">
    <property type="entry name" value="DNA_brk_join_enz"/>
</dbReference>
<dbReference type="GO" id="GO:0015074">
    <property type="term" value="P:DNA integration"/>
    <property type="evidence" value="ECO:0007669"/>
    <property type="project" value="InterPro"/>
</dbReference>
<reference evidence="6 7" key="1">
    <citation type="journal article" date="2015" name="ISME J.">
        <title>Genomic and phenotypic differentiation among Methanosarcina mazei populations from Columbia River sediment.</title>
        <authorList>
            <person name="Youngblut N.D."/>
            <person name="Wirth J.S."/>
            <person name="Henriksen J.R."/>
            <person name="Smith M."/>
            <person name="Simon H."/>
            <person name="Metcalf W.W."/>
            <person name="Whitaker R.J."/>
        </authorList>
    </citation>
    <scope>NUCLEOTIDE SEQUENCE [LARGE SCALE GENOMIC DNA]</scope>
    <source>
        <strain evidence="5 6">1.H.M.2.1</strain>
        <strain evidence="4 7">2.F.A.2.4</strain>
    </source>
</reference>
<dbReference type="Proteomes" id="UP000034578">
    <property type="component" value="Unassembled WGS sequence"/>
</dbReference>
<dbReference type="PROSITE" id="PS51898">
    <property type="entry name" value="TYR_RECOMBINASE"/>
    <property type="match status" value="1"/>
</dbReference>
<dbReference type="SUPFAM" id="SSF56349">
    <property type="entry name" value="DNA breaking-rejoining enzymes"/>
    <property type="match status" value="1"/>
</dbReference>
<evidence type="ECO:0000313" key="4">
    <source>
        <dbReference type="EMBL" id="KKG07014.1"/>
    </source>
</evidence>
<dbReference type="Proteomes" id="UP000034152">
    <property type="component" value="Unassembled WGS sequence"/>
</dbReference>
<protein>
    <recommendedName>
        <fullName evidence="3">Tyr recombinase domain-containing protein</fullName>
    </recommendedName>
</protein>
<keyword evidence="1" id="KW-0233">DNA recombination</keyword>
<dbReference type="CDD" id="cd00397">
    <property type="entry name" value="DNA_BRE_C"/>
    <property type="match status" value="1"/>
</dbReference>
<dbReference type="InterPro" id="IPR002104">
    <property type="entry name" value="Integrase_catalytic"/>
</dbReference>
<dbReference type="GO" id="GO:0003677">
    <property type="term" value="F:DNA binding"/>
    <property type="evidence" value="ECO:0007669"/>
    <property type="project" value="InterPro"/>
</dbReference>
<evidence type="ECO:0000313" key="6">
    <source>
        <dbReference type="Proteomes" id="UP000034152"/>
    </source>
</evidence>
<gene>
    <name evidence="4" type="ORF">DU47_04185</name>
    <name evidence="5" type="ORF">DU80_11690</name>
</gene>
<comment type="caution">
    <text evidence="5">The sequence shown here is derived from an EMBL/GenBank/DDBJ whole genome shotgun (WGS) entry which is preliminary data.</text>
</comment>
<evidence type="ECO:0000256" key="1">
    <source>
        <dbReference type="ARBA" id="ARBA00023172"/>
    </source>
</evidence>